<dbReference type="HOGENOM" id="CLU_000445_105_4_6"/>
<gene>
    <name evidence="7" type="ORF">C427_0164</name>
</gene>
<keyword evidence="8" id="KW-1185">Reference proteome</keyword>
<name>K6ZPG4_9ALTE</name>
<dbReference type="CDD" id="cd01949">
    <property type="entry name" value="GGDEF"/>
    <property type="match status" value="1"/>
</dbReference>
<dbReference type="RefSeq" id="WP_007638125.1">
    <property type="nucleotide sequence ID" value="NC_020514.1"/>
</dbReference>
<evidence type="ECO:0000256" key="4">
    <source>
        <dbReference type="SAM" id="Coils"/>
    </source>
</evidence>
<comment type="cofactor">
    <cofactor evidence="1">
        <name>Mg(2+)</name>
        <dbReference type="ChEBI" id="CHEBI:18420"/>
    </cofactor>
</comment>
<reference evidence="7 8" key="1">
    <citation type="journal article" date="2013" name="Genome Announc.">
        <title>Complete Genome Sequence of Glaciecola psychrophila Strain 170T.</title>
        <authorList>
            <person name="Yin J."/>
            <person name="Chen J."/>
            <person name="Liu G."/>
            <person name="Yu Y."/>
            <person name="Song L."/>
            <person name="Wang X."/>
            <person name="Qu X."/>
        </authorList>
    </citation>
    <scope>NUCLEOTIDE SEQUENCE [LARGE SCALE GENOMIC DNA]</scope>
    <source>
        <strain evidence="7 8">170</strain>
    </source>
</reference>
<dbReference type="Gene3D" id="3.30.70.270">
    <property type="match status" value="1"/>
</dbReference>
<dbReference type="OrthoDB" id="5289013at2"/>
<dbReference type="InterPro" id="IPR011623">
    <property type="entry name" value="7TMR_DISM_rcpt_extracell_dom1"/>
</dbReference>
<dbReference type="STRING" id="1129794.C427_0164"/>
<protein>
    <recommendedName>
        <fullName evidence="2">diguanylate cyclase</fullName>
        <ecNumber evidence="2">2.7.7.65</ecNumber>
    </recommendedName>
</protein>
<dbReference type="InterPro" id="IPR011622">
    <property type="entry name" value="7TMR_DISM_rcpt_extracell_dom2"/>
</dbReference>
<evidence type="ECO:0000259" key="6">
    <source>
        <dbReference type="PROSITE" id="PS50887"/>
    </source>
</evidence>
<feature type="domain" description="GGDEF" evidence="6">
    <location>
        <begin position="491"/>
        <end position="626"/>
    </location>
</feature>
<proteinExistence type="predicted"/>
<dbReference type="AlphaFoldDB" id="K6ZPG4"/>
<feature type="transmembrane region" description="Helical" evidence="5">
    <location>
        <begin position="218"/>
        <end position="243"/>
    </location>
</feature>
<feature type="transmembrane region" description="Helical" evidence="5">
    <location>
        <begin position="310"/>
        <end position="332"/>
    </location>
</feature>
<dbReference type="Pfam" id="PF07696">
    <property type="entry name" value="7TMR-DISMED2"/>
    <property type="match status" value="1"/>
</dbReference>
<feature type="transmembrane region" description="Helical" evidence="5">
    <location>
        <begin position="344"/>
        <end position="364"/>
    </location>
</feature>
<dbReference type="KEGG" id="gps:C427_0164"/>
<dbReference type="GO" id="GO:1902201">
    <property type="term" value="P:negative regulation of bacterial-type flagellum-dependent cell motility"/>
    <property type="evidence" value="ECO:0007669"/>
    <property type="project" value="TreeGrafter"/>
</dbReference>
<dbReference type="PATRIC" id="fig|1129794.4.peg.160"/>
<dbReference type="InterPro" id="IPR000160">
    <property type="entry name" value="GGDEF_dom"/>
</dbReference>
<dbReference type="InterPro" id="IPR043128">
    <property type="entry name" value="Rev_trsase/Diguanyl_cyclase"/>
</dbReference>
<dbReference type="GO" id="GO:0005886">
    <property type="term" value="C:plasma membrane"/>
    <property type="evidence" value="ECO:0007669"/>
    <property type="project" value="TreeGrafter"/>
</dbReference>
<evidence type="ECO:0000313" key="8">
    <source>
        <dbReference type="Proteomes" id="UP000011864"/>
    </source>
</evidence>
<organism evidence="7 8">
    <name type="scientific">Paraglaciecola psychrophila 170</name>
    <dbReference type="NCBI Taxonomy" id="1129794"/>
    <lineage>
        <taxon>Bacteria</taxon>
        <taxon>Pseudomonadati</taxon>
        <taxon>Pseudomonadota</taxon>
        <taxon>Gammaproteobacteria</taxon>
        <taxon>Alteromonadales</taxon>
        <taxon>Alteromonadaceae</taxon>
        <taxon>Paraglaciecola</taxon>
    </lineage>
</organism>
<dbReference type="NCBIfam" id="TIGR00254">
    <property type="entry name" value="GGDEF"/>
    <property type="match status" value="1"/>
</dbReference>
<dbReference type="Pfam" id="PF00990">
    <property type="entry name" value="GGDEF"/>
    <property type="match status" value="1"/>
</dbReference>
<dbReference type="eggNOG" id="COG3706">
    <property type="taxonomic scope" value="Bacteria"/>
</dbReference>
<dbReference type="GO" id="GO:0052621">
    <property type="term" value="F:diguanylate cyclase activity"/>
    <property type="evidence" value="ECO:0007669"/>
    <property type="project" value="UniProtKB-EC"/>
</dbReference>
<dbReference type="SUPFAM" id="SSF55073">
    <property type="entry name" value="Nucleotide cyclase"/>
    <property type="match status" value="1"/>
</dbReference>
<evidence type="ECO:0000256" key="5">
    <source>
        <dbReference type="SAM" id="Phobius"/>
    </source>
</evidence>
<keyword evidence="4" id="KW-0175">Coiled coil</keyword>
<feature type="coiled-coil region" evidence="4">
    <location>
        <begin position="393"/>
        <end position="463"/>
    </location>
</feature>
<dbReference type="Pfam" id="PF07695">
    <property type="entry name" value="7TMR-DISM_7TM"/>
    <property type="match status" value="1"/>
</dbReference>
<dbReference type="InterPro" id="IPR050469">
    <property type="entry name" value="Diguanylate_Cyclase"/>
</dbReference>
<dbReference type="Proteomes" id="UP000011864">
    <property type="component" value="Chromosome"/>
</dbReference>
<evidence type="ECO:0000256" key="1">
    <source>
        <dbReference type="ARBA" id="ARBA00001946"/>
    </source>
</evidence>
<dbReference type="GO" id="GO:0043709">
    <property type="term" value="P:cell adhesion involved in single-species biofilm formation"/>
    <property type="evidence" value="ECO:0007669"/>
    <property type="project" value="TreeGrafter"/>
</dbReference>
<dbReference type="EMBL" id="CP003837">
    <property type="protein sequence ID" value="AGH42274.1"/>
    <property type="molecule type" value="Genomic_DNA"/>
</dbReference>
<evidence type="ECO:0000256" key="2">
    <source>
        <dbReference type="ARBA" id="ARBA00012528"/>
    </source>
</evidence>
<accession>K6ZPG4</accession>
<dbReference type="SMART" id="SM00267">
    <property type="entry name" value="GGDEF"/>
    <property type="match status" value="1"/>
</dbReference>
<feature type="transmembrane region" description="Helical" evidence="5">
    <location>
        <begin position="14"/>
        <end position="33"/>
    </location>
</feature>
<evidence type="ECO:0000256" key="3">
    <source>
        <dbReference type="ARBA" id="ARBA00034247"/>
    </source>
</evidence>
<dbReference type="PROSITE" id="PS50887">
    <property type="entry name" value="GGDEF"/>
    <property type="match status" value="1"/>
</dbReference>
<feature type="transmembrane region" description="Helical" evidence="5">
    <location>
        <begin position="193"/>
        <end position="211"/>
    </location>
</feature>
<dbReference type="Gene3D" id="2.60.40.2380">
    <property type="match status" value="1"/>
</dbReference>
<dbReference type="FunFam" id="3.30.70.270:FF:000001">
    <property type="entry name" value="Diguanylate cyclase domain protein"/>
    <property type="match status" value="1"/>
</dbReference>
<comment type="catalytic activity">
    <reaction evidence="3">
        <text>2 GTP = 3',3'-c-di-GMP + 2 diphosphate</text>
        <dbReference type="Rhea" id="RHEA:24898"/>
        <dbReference type="ChEBI" id="CHEBI:33019"/>
        <dbReference type="ChEBI" id="CHEBI:37565"/>
        <dbReference type="ChEBI" id="CHEBI:58805"/>
        <dbReference type="EC" id="2.7.7.65"/>
    </reaction>
</comment>
<evidence type="ECO:0000313" key="7">
    <source>
        <dbReference type="EMBL" id="AGH42274.1"/>
    </source>
</evidence>
<dbReference type="PANTHER" id="PTHR45138">
    <property type="entry name" value="REGULATORY COMPONENTS OF SENSORY TRANSDUCTION SYSTEM"/>
    <property type="match status" value="1"/>
</dbReference>
<keyword evidence="5" id="KW-0472">Membrane</keyword>
<keyword evidence="5" id="KW-0812">Transmembrane</keyword>
<keyword evidence="5" id="KW-1133">Transmembrane helix</keyword>
<feature type="transmembrane region" description="Helical" evidence="5">
    <location>
        <begin position="370"/>
        <end position="391"/>
    </location>
</feature>
<dbReference type="EC" id="2.7.7.65" evidence="2"/>
<feature type="transmembrane region" description="Helical" evidence="5">
    <location>
        <begin position="286"/>
        <end position="304"/>
    </location>
</feature>
<sequence>MPGNPFHLILGKNWLLILVSFFCIVTVFTVANFSSPIRPNHTVVQDVEHLVDTKKHHSILDILSNTDNIWQQLSQNRASLGMSDELHWFRFTLRNTESVQSRLLEVDNSLLDSINIWFVQDNKILAEYIAGDTLTFSQRTVEHENFLFPVPTTGQSLEVYITSHSEGAMRLPLNIWQQKDYLAFTSKSNLIEGMFFGLMLAMGLSNLLFFITTRTPTFLVYSGYVIFLALTLSALQGLGYRYIWPNSPWLQQHAVGIFANLTVWLSIIFCDLLLNVRAYSKRLSKILNVTGYTFLVSLIISLFIPLQVFIVVFLLMLSASGIFIFATSIWLWINGLAIARYYTLAWAVLFISGFTVSLDTLNILNFKLPSYYLLMLGAGIETLFLAFILAISHNQQRQALQEYQEELLNKERQVQHAQKDMLALQENATEELEYKVQERTLELEIALRELSDINRELQEKNTLDALTGIRNRSYFDKKYQAEVRRSRREHTQLSVVMMDIDHFKNVNDQYGHLVGDECIKSVARTLKKALKRPSDDVCRYGGEEFALILPSTDLEGALVLTESLRAQIENTNVQAEGVSINITISAGIGTAIAGLNQSEDILLALADKQLYAAKNAGRNNVQGSHLNDIQQQD</sequence>
<feature type="transmembrane region" description="Helical" evidence="5">
    <location>
        <begin position="255"/>
        <end position="274"/>
    </location>
</feature>
<dbReference type="PANTHER" id="PTHR45138:SF9">
    <property type="entry name" value="DIGUANYLATE CYCLASE DGCM-RELATED"/>
    <property type="match status" value="1"/>
</dbReference>
<dbReference type="InterPro" id="IPR029787">
    <property type="entry name" value="Nucleotide_cyclase"/>
</dbReference>